<dbReference type="AlphaFoldDB" id="A0AAV7Z896"/>
<dbReference type="Pfam" id="PF13855">
    <property type="entry name" value="LRR_8"/>
    <property type="match status" value="1"/>
</dbReference>
<proteinExistence type="predicted"/>
<name>A0AAV7Z896_9EUKA</name>
<evidence type="ECO:0000256" key="1">
    <source>
        <dbReference type="ARBA" id="ARBA00022614"/>
    </source>
</evidence>
<dbReference type="InterPro" id="IPR003591">
    <property type="entry name" value="Leu-rich_rpt_typical-subtyp"/>
</dbReference>
<dbReference type="InterPro" id="IPR050836">
    <property type="entry name" value="SDS22/Internalin_LRR"/>
</dbReference>
<evidence type="ECO:0000256" key="3">
    <source>
        <dbReference type="SAM" id="MobiDB-lite"/>
    </source>
</evidence>
<dbReference type="SMART" id="SM00365">
    <property type="entry name" value="LRR_SD22"/>
    <property type="match status" value="4"/>
</dbReference>
<dbReference type="PROSITE" id="PS51450">
    <property type="entry name" value="LRR"/>
    <property type="match status" value="4"/>
</dbReference>
<dbReference type="SMART" id="SM00364">
    <property type="entry name" value="LRR_BAC"/>
    <property type="match status" value="5"/>
</dbReference>
<evidence type="ECO:0000256" key="2">
    <source>
        <dbReference type="ARBA" id="ARBA00022737"/>
    </source>
</evidence>
<dbReference type="Gene3D" id="1.20.1280.50">
    <property type="match status" value="1"/>
</dbReference>
<evidence type="ECO:0000313" key="6">
    <source>
        <dbReference type="Proteomes" id="UP001146793"/>
    </source>
</evidence>
<protein>
    <recommendedName>
        <fullName evidence="4">F-box domain-containing protein</fullName>
    </recommendedName>
</protein>
<dbReference type="InterPro" id="IPR032675">
    <property type="entry name" value="LRR_dom_sf"/>
</dbReference>
<feature type="compositionally biased region" description="Basic and acidic residues" evidence="3">
    <location>
        <begin position="37"/>
        <end position="79"/>
    </location>
</feature>
<sequence length="515" mass="60952">MTNKIGLTAINEQKNPQNDHNTFINDQNKTKKKQKEKQKEKQKQKQKEKQKEQEQEIEIEKEKEKEIEQEKEQEIEKNKTNLKTQQIQESKKPEQQEQETIDKDKRNKKCVQQKRKKNKKRKKIKNINNLLPIDLLFYLFRFFPQKSLVKLSLVCKFWKSIVTHASFYRVLTTRLYEIPEKQLYKLLYKSTQLQTLVVYGTKPKTYNFDKALYVLSKKSHYAIETIRLKKVSFYSDNAETLSRLATFGMLTSIELDNCGLFLGLNSLGDCQKLEFLSLCENNLSTLPHGISKLKNLKQLDLSRNNFSLLPKCLSGLMKLEKLTFNENKITHLTDCFHPKAPLTVLHLFGNRIKEFPQSKRFYSLVEIDLSFNNISDLHQFLNYTSLQVLNLFNNTIKSIPQKIFLLSKLRKLYLGYNLLTSIENLKYLPNLEMLWIDHNKLERLPRILPQNLSLLDITFNSLKKLPLEIINYPKLNRLYLFQNPWKDVNIAHLAEKRAPTNQIKDYLKLKKSQNY</sequence>
<organism evidence="5 6">
    <name type="scientific">Anaeramoeba flamelloides</name>
    <dbReference type="NCBI Taxonomy" id="1746091"/>
    <lineage>
        <taxon>Eukaryota</taxon>
        <taxon>Metamonada</taxon>
        <taxon>Anaeramoebidae</taxon>
        <taxon>Anaeramoeba</taxon>
    </lineage>
</organism>
<feature type="region of interest" description="Disordered" evidence="3">
    <location>
        <begin position="1"/>
        <end position="123"/>
    </location>
</feature>
<dbReference type="EMBL" id="JANTQA010000036">
    <property type="protein sequence ID" value="KAJ3435894.1"/>
    <property type="molecule type" value="Genomic_DNA"/>
</dbReference>
<reference evidence="5" key="1">
    <citation type="submission" date="2022-08" db="EMBL/GenBank/DDBJ databases">
        <title>Novel sulphate-reducing endosymbionts in the free-living metamonad Anaeramoeba.</title>
        <authorList>
            <person name="Jerlstrom-Hultqvist J."/>
            <person name="Cepicka I."/>
            <person name="Gallot-Lavallee L."/>
            <person name="Salas-Leiva D."/>
            <person name="Curtis B.A."/>
            <person name="Zahonova K."/>
            <person name="Pipaliya S."/>
            <person name="Dacks J."/>
            <person name="Roger A.J."/>
        </authorList>
    </citation>
    <scope>NUCLEOTIDE SEQUENCE</scope>
    <source>
        <strain evidence="5">Busselton2</strain>
    </source>
</reference>
<dbReference type="PANTHER" id="PTHR46652:SF3">
    <property type="entry name" value="LEUCINE-RICH REPEAT-CONTAINING PROTEIN 9"/>
    <property type="match status" value="1"/>
</dbReference>
<gene>
    <name evidence="5" type="ORF">M0812_17935</name>
</gene>
<dbReference type="Proteomes" id="UP001146793">
    <property type="component" value="Unassembled WGS sequence"/>
</dbReference>
<feature type="compositionally biased region" description="Basic and acidic residues" evidence="3">
    <location>
        <begin position="89"/>
        <end position="105"/>
    </location>
</feature>
<dbReference type="SUPFAM" id="SSF52058">
    <property type="entry name" value="L domain-like"/>
    <property type="match status" value="1"/>
</dbReference>
<dbReference type="SMART" id="SM00256">
    <property type="entry name" value="FBOX"/>
    <property type="match status" value="1"/>
</dbReference>
<dbReference type="PANTHER" id="PTHR46652">
    <property type="entry name" value="LEUCINE-RICH REPEAT AND IQ DOMAIN-CONTAINING PROTEIN 1-RELATED"/>
    <property type="match status" value="1"/>
</dbReference>
<dbReference type="CDD" id="cd09917">
    <property type="entry name" value="F-box_SF"/>
    <property type="match status" value="1"/>
</dbReference>
<accession>A0AAV7Z896</accession>
<dbReference type="Pfam" id="PF00646">
    <property type="entry name" value="F-box"/>
    <property type="match status" value="1"/>
</dbReference>
<keyword evidence="1" id="KW-0433">Leucine-rich repeat</keyword>
<dbReference type="PROSITE" id="PS50181">
    <property type="entry name" value="FBOX"/>
    <property type="match status" value="1"/>
</dbReference>
<dbReference type="InterPro" id="IPR001810">
    <property type="entry name" value="F-box_dom"/>
</dbReference>
<feature type="domain" description="F-box" evidence="4">
    <location>
        <begin position="125"/>
        <end position="171"/>
    </location>
</feature>
<evidence type="ECO:0000313" key="5">
    <source>
        <dbReference type="EMBL" id="KAJ3435894.1"/>
    </source>
</evidence>
<dbReference type="InterPro" id="IPR001611">
    <property type="entry name" value="Leu-rich_rpt"/>
</dbReference>
<comment type="caution">
    <text evidence="5">The sequence shown here is derived from an EMBL/GenBank/DDBJ whole genome shotgun (WGS) entry which is preliminary data.</text>
</comment>
<dbReference type="Gene3D" id="3.80.10.10">
    <property type="entry name" value="Ribonuclease Inhibitor"/>
    <property type="match status" value="3"/>
</dbReference>
<feature type="compositionally biased region" description="Polar residues" evidence="3">
    <location>
        <begin position="1"/>
        <end position="27"/>
    </location>
</feature>
<dbReference type="Pfam" id="PF00560">
    <property type="entry name" value="LRR_1"/>
    <property type="match status" value="1"/>
</dbReference>
<keyword evidence="2" id="KW-0677">Repeat</keyword>
<feature type="compositionally biased region" description="Basic residues" evidence="3">
    <location>
        <begin position="106"/>
        <end position="123"/>
    </location>
</feature>
<evidence type="ECO:0000259" key="4">
    <source>
        <dbReference type="PROSITE" id="PS50181"/>
    </source>
</evidence>
<dbReference type="SMART" id="SM00369">
    <property type="entry name" value="LRR_TYP"/>
    <property type="match status" value="6"/>
</dbReference>